<dbReference type="SMART" id="SM00398">
    <property type="entry name" value="HMG"/>
    <property type="match status" value="1"/>
</dbReference>
<evidence type="ECO:0000313" key="5">
    <source>
        <dbReference type="Proteomes" id="UP001151516"/>
    </source>
</evidence>
<feature type="domain" description="HMG box" evidence="3">
    <location>
        <begin position="181"/>
        <end position="249"/>
    </location>
</feature>
<sequence length="327" mass="36968">MENMPAPYANYSPARPRSSSPPSHAMPPRSSPGSSHYHPYSKNSTRQYASYDNQHVSQRQSPQRGSAYHHQPSQAHYYSQQPRFQQAPPPPPAVPQQPQNTTYSSQIIQETGCHLYRYNSNGDTVEQSLHQIVGSNGKVYIEYIPGHSLVYVPSSVSPSLVINQAVANSRLAKLKEKTPKNARPSNVFFKYRSYKLPELTLKYPKYNQTVISQMVAEHWKVESEEVKNRFKQQYKDEMVKYEIAKKISRHQASTMPRDYLCNDSSDNLPTYSPYSIVPVPASGLPLVDLHSAGSPQSAAQSHRSHTLPTSSSPQEQPQHHSFSRQSF</sequence>
<gene>
    <name evidence="4" type="ORF">IWW39_001923</name>
</gene>
<comment type="caution">
    <text evidence="4">The sequence shown here is derived from an EMBL/GenBank/DDBJ whole genome shotgun (WGS) entry which is preliminary data.</text>
</comment>
<feature type="compositionally biased region" description="Low complexity" evidence="2">
    <location>
        <begin position="308"/>
        <end position="320"/>
    </location>
</feature>
<feature type="region of interest" description="Disordered" evidence="2">
    <location>
        <begin position="287"/>
        <end position="327"/>
    </location>
</feature>
<dbReference type="InterPro" id="IPR009071">
    <property type="entry name" value="HMG_box_dom"/>
</dbReference>
<dbReference type="PROSITE" id="PS50118">
    <property type="entry name" value="HMG_BOX_2"/>
    <property type="match status" value="1"/>
</dbReference>
<evidence type="ECO:0000313" key="4">
    <source>
        <dbReference type="EMBL" id="KAJ2688874.1"/>
    </source>
</evidence>
<accession>A0A9W8L510</accession>
<feature type="region of interest" description="Disordered" evidence="2">
    <location>
        <begin position="1"/>
        <end position="102"/>
    </location>
</feature>
<name>A0A9W8L510_9FUNG</name>
<evidence type="ECO:0000256" key="2">
    <source>
        <dbReference type="SAM" id="MobiDB-lite"/>
    </source>
</evidence>
<dbReference type="GO" id="GO:0003677">
    <property type="term" value="F:DNA binding"/>
    <property type="evidence" value="ECO:0007669"/>
    <property type="project" value="UniProtKB-UniRule"/>
</dbReference>
<dbReference type="AlphaFoldDB" id="A0A9W8L510"/>
<dbReference type="GO" id="GO:0005634">
    <property type="term" value="C:nucleus"/>
    <property type="evidence" value="ECO:0007669"/>
    <property type="project" value="UniProtKB-UniRule"/>
</dbReference>
<protein>
    <recommendedName>
        <fullName evidence="3">HMG box domain-containing protein</fullName>
    </recommendedName>
</protein>
<feature type="compositionally biased region" description="Low complexity" evidence="2">
    <location>
        <begin position="12"/>
        <end position="41"/>
    </location>
</feature>
<feature type="DNA-binding region" description="HMG box" evidence="1">
    <location>
        <begin position="181"/>
        <end position="249"/>
    </location>
</feature>
<feature type="compositionally biased region" description="Polar residues" evidence="2">
    <location>
        <begin position="42"/>
        <end position="64"/>
    </location>
</feature>
<keyword evidence="1" id="KW-0238">DNA-binding</keyword>
<dbReference type="InterPro" id="IPR036910">
    <property type="entry name" value="HMG_box_dom_sf"/>
</dbReference>
<evidence type="ECO:0000256" key="1">
    <source>
        <dbReference type="PROSITE-ProRule" id="PRU00267"/>
    </source>
</evidence>
<dbReference type="Pfam" id="PF00505">
    <property type="entry name" value="HMG_box"/>
    <property type="match status" value="1"/>
</dbReference>
<evidence type="ECO:0000259" key="3">
    <source>
        <dbReference type="PROSITE" id="PS50118"/>
    </source>
</evidence>
<keyword evidence="1" id="KW-0539">Nucleus</keyword>
<keyword evidence="5" id="KW-1185">Reference proteome</keyword>
<dbReference type="EMBL" id="JANBTX010000037">
    <property type="protein sequence ID" value="KAJ2688874.1"/>
    <property type="molecule type" value="Genomic_DNA"/>
</dbReference>
<dbReference type="Gene3D" id="1.10.30.10">
    <property type="entry name" value="High mobility group box domain"/>
    <property type="match status" value="1"/>
</dbReference>
<reference evidence="4" key="1">
    <citation type="submission" date="2022-07" db="EMBL/GenBank/DDBJ databases">
        <title>Phylogenomic reconstructions and comparative analyses of Kickxellomycotina fungi.</title>
        <authorList>
            <person name="Reynolds N.K."/>
            <person name="Stajich J.E."/>
            <person name="Barry K."/>
            <person name="Grigoriev I.V."/>
            <person name="Crous P."/>
            <person name="Smith M.E."/>
        </authorList>
    </citation>
    <scope>NUCLEOTIDE SEQUENCE</scope>
    <source>
        <strain evidence="4">CBS 109367</strain>
    </source>
</reference>
<dbReference type="SUPFAM" id="SSF47095">
    <property type="entry name" value="HMG-box"/>
    <property type="match status" value="1"/>
</dbReference>
<organism evidence="4 5">
    <name type="scientific">Coemansia spiralis</name>
    <dbReference type="NCBI Taxonomy" id="417178"/>
    <lineage>
        <taxon>Eukaryota</taxon>
        <taxon>Fungi</taxon>
        <taxon>Fungi incertae sedis</taxon>
        <taxon>Zoopagomycota</taxon>
        <taxon>Kickxellomycotina</taxon>
        <taxon>Kickxellomycetes</taxon>
        <taxon>Kickxellales</taxon>
        <taxon>Kickxellaceae</taxon>
        <taxon>Coemansia</taxon>
    </lineage>
</organism>
<proteinExistence type="predicted"/>
<dbReference type="Proteomes" id="UP001151516">
    <property type="component" value="Unassembled WGS sequence"/>
</dbReference>
<dbReference type="OrthoDB" id="6247875at2759"/>